<evidence type="ECO:0000256" key="1">
    <source>
        <dbReference type="HAMAP-Rule" id="MF_00095"/>
    </source>
</evidence>
<comment type="similarity">
    <text evidence="1">Belongs to the SfsA family.</text>
</comment>
<evidence type="ECO:0000313" key="5">
    <source>
        <dbReference type="Proteomes" id="UP000709959"/>
    </source>
</evidence>
<dbReference type="Pfam" id="PF03749">
    <property type="entry name" value="SfsA"/>
    <property type="match status" value="1"/>
</dbReference>
<protein>
    <recommendedName>
        <fullName evidence="1">Sugar fermentation stimulation protein homolog</fullName>
    </recommendedName>
</protein>
<dbReference type="InterPro" id="IPR041465">
    <property type="entry name" value="SfsA_N"/>
</dbReference>
<dbReference type="Pfam" id="PF17746">
    <property type="entry name" value="SfsA_N"/>
    <property type="match status" value="1"/>
</dbReference>
<dbReference type="AlphaFoldDB" id="A0A936EZQ2"/>
<evidence type="ECO:0000259" key="2">
    <source>
        <dbReference type="Pfam" id="PF03749"/>
    </source>
</evidence>
<dbReference type="InterPro" id="IPR040452">
    <property type="entry name" value="SfsA_C"/>
</dbReference>
<comment type="caution">
    <text evidence="4">The sequence shown here is derived from an EMBL/GenBank/DDBJ whole genome shotgun (WGS) entry which is preliminary data.</text>
</comment>
<evidence type="ECO:0000313" key="4">
    <source>
        <dbReference type="EMBL" id="MBK8571422.1"/>
    </source>
</evidence>
<dbReference type="NCBIfam" id="TIGR00230">
    <property type="entry name" value="sfsA"/>
    <property type="match status" value="1"/>
</dbReference>
<feature type="domain" description="Sugar fermentation stimulation protein C-terminal" evidence="2">
    <location>
        <begin position="83"/>
        <end position="218"/>
    </location>
</feature>
<proteinExistence type="inferred from homology"/>
<dbReference type="HAMAP" id="MF_00095">
    <property type="entry name" value="SfsA"/>
    <property type="match status" value="1"/>
</dbReference>
<organism evidence="4 5">
    <name type="scientific">Candidatus Geothrix odensensis</name>
    <dbReference type="NCBI Taxonomy" id="2954440"/>
    <lineage>
        <taxon>Bacteria</taxon>
        <taxon>Pseudomonadati</taxon>
        <taxon>Acidobacteriota</taxon>
        <taxon>Holophagae</taxon>
        <taxon>Holophagales</taxon>
        <taxon>Holophagaceae</taxon>
        <taxon>Geothrix</taxon>
    </lineage>
</organism>
<dbReference type="InterPro" id="IPR005224">
    <property type="entry name" value="SfsA"/>
</dbReference>
<sequence length="244" mass="27200">MAEKSGLVQGRLIHRYQRFLADVGLDDGTVVTAHTTNTGSMKTCWEPGDRVLLEPAANPERKLKFTWLAVERPGGWVGVETGMPNRVVAEAARRDALPGLTGLHDIRTEVKYGSERSRIDVLALDAEGRQVFIEVKNTTLKEGPWALFPDAVTERGTKHLRELQAMVREGHRAAIAFFVHRTDVDRFDAAREVDPDYAAELDRAARAGVLVLPLDVRMVTSADACGRWSLTWELPGLLPWVPRR</sequence>
<dbReference type="PANTHER" id="PTHR30545:SF2">
    <property type="entry name" value="SUGAR FERMENTATION STIMULATION PROTEIN A"/>
    <property type="match status" value="1"/>
</dbReference>
<gene>
    <name evidence="1 4" type="primary">sfsA</name>
    <name evidence="4" type="ORF">IPN91_02040</name>
</gene>
<dbReference type="CDD" id="cd22359">
    <property type="entry name" value="SfsA-like_bacterial"/>
    <property type="match status" value="1"/>
</dbReference>
<reference evidence="4 5" key="1">
    <citation type="submission" date="2020-10" db="EMBL/GenBank/DDBJ databases">
        <title>Connecting structure to function with the recovery of over 1000 high-quality activated sludge metagenome-assembled genomes encoding full-length rRNA genes using long-read sequencing.</title>
        <authorList>
            <person name="Singleton C.M."/>
            <person name="Petriglieri F."/>
            <person name="Kristensen J.M."/>
            <person name="Kirkegaard R.H."/>
            <person name="Michaelsen T.Y."/>
            <person name="Andersen M.H."/>
            <person name="Karst S.M."/>
            <person name="Dueholm M.S."/>
            <person name="Nielsen P.H."/>
            <person name="Albertsen M."/>
        </authorList>
    </citation>
    <scope>NUCLEOTIDE SEQUENCE [LARGE SCALE GENOMIC DNA]</scope>
    <source>
        <strain evidence="4">OdNE_18-Q3-R46-58_MAXAC.008</strain>
    </source>
</reference>
<feature type="domain" description="SfsA N-terminal OB" evidence="3">
    <location>
        <begin position="13"/>
        <end position="79"/>
    </location>
</feature>
<dbReference type="PANTHER" id="PTHR30545">
    <property type="entry name" value="SUGAR FERMENTATION STIMULATION PROTEIN A"/>
    <property type="match status" value="1"/>
</dbReference>
<dbReference type="GO" id="GO:0003677">
    <property type="term" value="F:DNA binding"/>
    <property type="evidence" value="ECO:0007669"/>
    <property type="project" value="InterPro"/>
</dbReference>
<evidence type="ECO:0000259" key="3">
    <source>
        <dbReference type="Pfam" id="PF17746"/>
    </source>
</evidence>
<dbReference type="Gene3D" id="3.40.1350.60">
    <property type="match status" value="1"/>
</dbReference>
<name>A0A936EZQ2_9BACT</name>
<dbReference type="Proteomes" id="UP000709959">
    <property type="component" value="Unassembled WGS sequence"/>
</dbReference>
<accession>A0A936EZQ2</accession>
<dbReference type="Gene3D" id="2.40.50.580">
    <property type="match status" value="1"/>
</dbReference>
<dbReference type="EMBL" id="JADKCH010000001">
    <property type="protein sequence ID" value="MBK8571422.1"/>
    <property type="molecule type" value="Genomic_DNA"/>
</dbReference>